<proteinExistence type="predicted"/>
<evidence type="ECO:0000256" key="1">
    <source>
        <dbReference type="SAM" id="Phobius"/>
    </source>
</evidence>
<name>A0AAD6LFD2_9ROSI</name>
<evidence type="ECO:0000313" key="3">
    <source>
        <dbReference type="Proteomes" id="UP001164929"/>
    </source>
</evidence>
<keyword evidence="3" id="KW-1185">Reference proteome</keyword>
<dbReference type="Proteomes" id="UP001164929">
    <property type="component" value="Chromosome 17"/>
</dbReference>
<accession>A0AAD6LFD2</accession>
<sequence>MEKMVAMEIAMAGSEEGEDAGVVFVFVMMCMVIGKEGLWGGTGSVLCPRIRKLISPVHLFNLEELRSVKRFLIF</sequence>
<evidence type="ECO:0000313" key="2">
    <source>
        <dbReference type="EMBL" id="KAJ6959670.1"/>
    </source>
</evidence>
<keyword evidence="1" id="KW-0812">Transmembrane</keyword>
<feature type="transmembrane region" description="Helical" evidence="1">
    <location>
        <begin position="20"/>
        <end position="42"/>
    </location>
</feature>
<organism evidence="2 3">
    <name type="scientific">Populus alba x Populus x berolinensis</name>
    <dbReference type="NCBI Taxonomy" id="444605"/>
    <lineage>
        <taxon>Eukaryota</taxon>
        <taxon>Viridiplantae</taxon>
        <taxon>Streptophyta</taxon>
        <taxon>Embryophyta</taxon>
        <taxon>Tracheophyta</taxon>
        <taxon>Spermatophyta</taxon>
        <taxon>Magnoliopsida</taxon>
        <taxon>eudicotyledons</taxon>
        <taxon>Gunneridae</taxon>
        <taxon>Pentapetalae</taxon>
        <taxon>rosids</taxon>
        <taxon>fabids</taxon>
        <taxon>Malpighiales</taxon>
        <taxon>Salicaceae</taxon>
        <taxon>Saliceae</taxon>
        <taxon>Populus</taxon>
    </lineage>
</organism>
<keyword evidence="1" id="KW-1133">Transmembrane helix</keyword>
<keyword evidence="1" id="KW-0472">Membrane</keyword>
<reference evidence="2" key="1">
    <citation type="journal article" date="2023" name="Mol. Ecol. Resour.">
        <title>Chromosome-level genome assembly of a triploid poplar Populus alba 'Berolinensis'.</title>
        <authorList>
            <person name="Chen S."/>
            <person name="Yu Y."/>
            <person name="Wang X."/>
            <person name="Wang S."/>
            <person name="Zhang T."/>
            <person name="Zhou Y."/>
            <person name="He R."/>
            <person name="Meng N."/>
            <person name="Wang Y."/>
            <person name="Liu W."/>
            <person name="Liu Z."/>
            <person name="Liu J."/>
            <person name="Guo Q."/>
            <person name="Huang H."/>
            <person name="Sederoff R.R."/>
            <person name="Wang G."/>
            <person name="Qu G."/>
            <person name="Chen S."/>
        </authorList>
    </citation>
    <scope>NUCLEOTIDE SEQUENCE</scope>
    <source>
        <strain evidence="2">SC-2020</strain>
    </source>
</reference>
<dbReference type="AlphaFoldDB" id="A0AAD6LFD2"/>
<comment type="caution">
    <text evidence="2">The sequence shown here is derived from an EMBL/GenBank/DDBJ whole genome shotgun (WGS) entry which is preliminary data.</text>
</comment>
<dbReference type="EMBL" id="JAQIZT010000017">
    <property type="protein sequence ID" value="KAJ6959670.1"/>
    <property type="molecule type" value="Genomic_DNA"/>
</dbReference>
<gene>
    <name evidence="2" type="ORF">NC653_037896</name>
</gene>
<protein>
    <submittedName>
        <fullName evidence="2">Uncharacterized protein</fullName>
    </submittedName>
</protein>